<dbReference type="Gene3D" id="3.30.465.10">
    <property type="match status" value="1"/>
</dbReference>
<accession>A0A1B0D1G9</accession>
<evidence type="ECO:0000256" key="1">
    <source>
        <dbReference type="ARBA" id="ARBA00004275"/>
    </source>
</evidence>
<dbReference type="PANTHER" id="PTHR11908">
    <property type="entry name" value="XANTHINE DEHYDROGENASE"/>
    <property type="match status" value="1"/>
</dbReference>
<dbReference type="EMBL" id="AJVK01022001">
    <property type="status" value="NOT_ANNOTATED_CDS"/>
    <property type="molecule type" value="Genomic_DNA"/>
</dbReference>
<dbReference type="GO" id="GO:0051537">
    <property type="term" value="F:2 iron, 2 sulfur cluster binding"/>
    <property type="evidence" value="ECO:0007669"/>
    <property type="project" value="UniProtKB-KW"/>
</dbReference>
<keyword evidence="6" id="KW-0560">Oxidoreductase</keyword>
<dbReference type="Pfam" id="PF01799">
    <property type="entry name" value="Fer2_2"/>
    <property type="match status" value="1"/>
</dbReference>
<dbReference type="InterPro" id="IPR036010">
    <property type="entry name" value="2Fe-2S_ferredoxin-like_sf"/>
</dbReference>
<dbReference type="InterPro" id="IPR001041">
    <property type="entry name" value="2Fe-2S_ferredoxin-type"/>
</dbReference>
<dbReference type="VEuPathDB" id="VectorBase:PPAPM1_003382"/>
<proteinExistence type="predicted"/>
<evidence type="ECO:0000256" key="5">
    <source>
        <dbReference type="ARBA" id="ARBA00022723"/>
    </source>
</evidence>
<dbReference type="GO" id="GO:0005777">
    <property type="term" value="C:peroxisome"/>
    <property type="evidence" value="ECO:0007669"/>
    <property type="project" value="UniProtKB-SubCell"/>
</dbReference>
<dbReference type="FunFam" id="1.10.150.120:FF:000007">
    <property type="entry name" value="indole-3-acetaldehyde oxidase"/>
    <property type="match status" value="1"/>
</dbReference>
<keyword evidence="11" id="KW-1185">Reference proteome</keyword>
<keyword evidence="4" id="KW-0001">2Fe-2S</keyword>
<dbReference type="InterPro" id="IPR036884">
    <property type="entry name" value="2Fe-2S-bd_dom_sf"/>
</dbReference>
<dbReference type="GO" id="GO:0005506">
    <property type="term" value="F:iron ion binding"/>
    <property type="evidence" value="ECO:0007669"/>
    <property type="project" value="InterPro"/>
</dbReference>
<dbReference type="InterPro" id="IPR016166">
    <property type="entry name" value="FAD-bd_PCMH"/>
</dbReference>
<sequence length="375" mass="41561">MGSMGILSFSINGKPYNVPASEISVDTSLNTFIRNRANLTGTKFMCLEGGCGVCIVVLKGIHPSDKREDYMGYGYHPIQERLANLNGTQCGYCSPGMVMNMYGLLEHKGGKVTMDEVENSFGSNICRCTGYRPILDAFKSLATDADEKLVALCRDIEDLPKKCPKTGLKCEGRCHPPEKKFFKGSESKEWHKVLNLQDIFTVFQKSGDKKYMLVAGNTAHGVYRRDPNIEVFIDVNSVDELRKHSIGETLELGGNVNLTEMMEILEKAASTKPEFEYCRVLIRHIDVVASVPVRNTGTIAGNLSIKHANIEFPSDIFLILEAVGAKLTIVDGSGKTIVVSLVDYLKIDMNKKIILKVTLPAFDPSRIFMRSFKVV</sequence>
<dbReference type="InterPro" id="IPR016169">
    <property type="entry name" value="FAD-bd_PCMH_sub2"/>
</dbReference>
<evidence type="ECO:0000256" key="2">
    <source>
        <dbReference type="ARBA" id="ARBA00011738"/>
    </source>
</evidence>
<dbReference type="PROSITE" id="PS00197">
    <property type="entry name" value="2FE2S_FER_1"/>
    <property type="match status" value="1"/>
</dbReference>
<dbReference type="Proteomes" id="UP000092462">
    <property type="component" value="Unassembled WGS sequence"/>
</dbReference>
<comment type="subcellular location">
    <subcellularLocation>
        <location evidence="1">Peroxisome</location>
    </subcellularLocation>
</comment>
<keyword evidence="3" id="KW-0500">Molybdenum</keyword>
<dbReference type="FunFam" id="3.30.465.10:FF:000013">
    <property type="entry name" value="Aldehyde oxidase"/>
    <property type="match status" value="1"/>
</dbReference>
<dbReference type="InterPro" id="IPR002888">
    <property type="entry name" value="2Fe-2S-bd"/>
</dbReference>
<name>A0A1B0D1G9_PHLPP</name>
<dbReference type="Gene3D" id="3.10.20.30">
    <property type="match status" value="1"/>
</dbReference>
<keyword evidence="8" id="KW-0411">Iron-sulfur</keyword>
<protein>
    <submittedName>
        <fullName evidence="10">Uncharacterized protein</fullName>
    </submittedName>
</protein>
<evidence type="ECO:0000256" key="7">
    <source>
        <dbReference type="ARBA" id="ARBA00023004"/>
    </source>
</evidence>
<dbReference type="Pfam" id="PF00111">
    <property type="entry name" value="Fer2"/>
    <property type="match status" value="1"/>
</dbReference>
<dbReference type="SUPFAM" id="SSF47741">
    <property type="entry name" value="CO dehydrogenase ISP C-domain like"/>
    <property type="match status" value="1"/>
</dbReference>
<evidence type="ECO:0000256" key="9">
    <source>
        <dbReference type="ARBA" id="ARBA00023140"/>
    </source>
</evidence>
<dbReference type="EnsemblMetazoa" id="PPAI001192-RA">
    <property type="protein sequence ID" value="PPAI001192-PA"/>
    <property type="gene ID" value="PPAI001192"/>
</dbReference>
<dbReference type="SUPFAM" id="SSF56176">
    <property type="entry name" value="FAD-binding/transporter-associated domain-like"/>
    <property type="match status" value="1"/>
</dbReference>
<dbReference type="PROSITE" id="PS51387">
    <property type="entry name" value="FAD_PCMH"/>
    <property type="match status" value="1"/>
</dbReference>
<reference evidence="10" key="1">
    <citation type="submission" date="2022-08" db="UniProtKB">
        <authorList>
            <consortium name="EnsemblMetazoa"/>
        </authorList>
    </citation>
    <scope>IDENTIFICATION</scope>
    <source>
        <strain evidence="10">Israel</strain>
    </source>
</reference>
<dbReference type="InterPro" id="IPR006058">
    <property type="entry name" value="2Fe2S_fd_BS"/>
</dbReference>
<dbReference type="GO" id="GO:0016491">
    <property type="term" value="F:oxidoreductase activity"/>
    <property type="evidence" value="ECO:0007669"/>
    <property type="project" value="UniProtKB-KW"/>
</dbReference>
<evidence type="ECO:0000256" key="6">
    <source>
        <dbReference type="ARBA" id="ARBA00023002"/>
    </source>
</evidence>
<evidence type="ECO:0000313" key="10">
    <source>
        <dbReference type="EnsemblMetazoa" id="PPAI001192-PA"/>
    </source>
</evidence>
<dbReference type="GO" id="GO:0071949">
    <property type="term" value="F:FAD binding"/>
    <property type="evidence" value="ECO:0007669"/>
    <property type="project" value="InterPro"/>
</dbReference>
<dbReference type="InterPro" id="IPR002346">
    <property type="entry name" value="Mopterin_DH_FAD-bd"/>
</dbReference>
<dbReference type="Pfam" id="PF00941">
    <property type="entry name" value="FAD_binding_5"/>
    <property type="match status" value="1"/>
</dbReference>
<keyword evidence="9" id="KW-0576">Peroxisome</keyword>
<dbReference type="PANTHER" id="PTHR11908:SF132">
    <property type="entry name" value="ALDEHYDE OXIDASE 1-RELATED"/>
    <property type="match status" value="1"/>
</dbReference>
<dbReference type="VEuPathDB" id="VectorBase:PPAI001192"/>
<dbReference type="InterPro" id="IPR012675">
    <property type="entry name" value="Beta-grasp_dom_sf"/>
</dbReference>
<evidence type="ECO:0000256" key="4">
    <source>
        <dbReference type="ARBA" id="ARBA00022714"/>
    </source>
</evidence>
<evidence type="ECO:0000256" key="8">
    <source>
        <dbReference type="ARBA" id="ARBA00023014"/>
    </source>
</evidence>
<evidence type="ECO:0000256" key="3">
    <source>
        <dbReference type="ARBA" id="ARBA00022505"/>
    </source>
</evidence>
<dbReference type="AlphaFoldDB" id="A0A1B0D1G9"/>
<dbReference type="Gene3D" id="1.10.150.120">
    <property type="entry name" value="[2Fe-2S]-binding domain"/>
    <property type="match status" value="1"/>
</dbReference>
<dbReference type="InterPro" id="IPR016208">
    <property type="entry name" value="Ald_Oxase/xanthine_DH-like"/>
</dbReference>
<dbReference type="InterPro" id="IPR036318">
    <property type="entry name" value="FAD-bd_PCMH-like_sf"/>
</dbReference>
<dbReference type="SUPFAM" id="SSF54292">
    <property type="entry name" value="2Fe-2S ferredoxin-like"/>
    <property type="match status" value="1"/>
</dbReference>
<keyword evidence="5" id="KW-0479">Metal-binding</keyword>
<keyword evidence="7" id="KW-0408">Iron</keyword>
<evidence type="ECO:0000313" key="11">
    <source>
        <dbReference type="Proteomes" id="UP000092462"/>
    </source>
</evidence>
<organism evidence="10 11">
    <name type="scientific">Phlebotomus papatasi</name>
    <name type="common">Sandfly</name>
    <dbReference type="NCBI Taxonomy" id="29031"/>
    <lineage>
        <taxon>Eukaryota</taxon>
        <taxon>Metazoa</taxon>
        <taxon>Ecdysozoa</taxon>
        <taxon>Arthropoda</taxon>
        <taxon>Hexapoda</taxon>
        <taxon>Insecta</taxon>
        <taxon>Pterygota</taxon>
        <taxon>Neoptera</taxon>
        <taxon>Endopterygota</taxon>
        <taxon>Diptera</taxon>
        <taxon>Nematocera</taxon>
        <taxon>Psychodoidea</taxon>
        <taxon>Psychodidae</taxon>
        <taxon>Phlebotomus</taxon>
        <taxon>Phlebotomus</taxon>
    </lineage>
</organism>
<comment type="subunit">
    <text evidence="2">Homodimer.</text>
</comment>